<gene>
    <name evidence="2" type="ORF">GCM10010121_085750</name>
</gene>
<evidence type="ECO:0000313" key="2">
    <source>
        <dbReference type="EMBL" id="GGJ61998.1"/>
    </source>
</evidence>
<evidence type="ECO:0000313" key="3">
    <source>
        <dbReference type="Proteomes" id="UP000657574"/>
    </source>
</evidence>
<feature type="region of interest" description="Disordered" evidence="1">
    <location>
        <begin position="94"/>
        <end position="124"/>
    </location>
</feature>
<organism evidence="2 3">
    <name type="scientific">Streptomyces brasiliensis</name>
    <dbReference type="NCBI Taxonomy" id="1954"/>
    <lineage>
        <taxon>Bacteria</taxon>
        <taxon>Bacillati</taxon>
        <taxon>Actinomycetota</taxon>
        <taxon>Actinomycetes</taxon>
        <taxon>Kitasatosporales</taxon>
        <taxon>Streptomycetaceae</taxon>
        <taxon>Streptomyces</taxon>
    </lineage>
</organism>
<dbReference type="EMBL" id="BMQA01000070">
    <property type="protein sequence ID" value="GGJ61998.1"/>
    <property type="molecule type" value="Genomic_DNA"/>
</dbReference>
<dbReference type="AlphaFoldDB" id="A0A917P4X1"/>
<proteinExistence type="predicted"/>
<reference evidence="2" key="1">
    <citation type="journal article" date="2014" name="Int. J. Syst. Evol. Microbiol.">
        <title>Complete genome sequence of Corynebacterium casei LMG S-19264T (=DSM 44701T), isolated from a smear-ripened cheese.</title>
        <authorList>
            <consortium name="US DOE Joint Genome Institute (JGI-PGF)"/>
            <person name="Walter F."/>
            <person name="Albersmeier A."/>
            <person name="Kalinowski J."/>
            <person name="Ruckert C."/>
        </authorList>
    </citation>
    <scope>NUCLEOTIDE SEQUENCE</scope>
    <source>
        <strain evidence="2">JCM 3086</strain>
    </source>
</reference>
<sequence length="124" mass="13314">MLFLIPRDAAAPALALRILTGRPATQLPGPTAPGANTRTDHGRWTETPAWAVDLIEAGGCFGNLDRPLRGEEEPLRLSGWDQAAVTEAARACALHEPAEPGLQRGRARGWPGSTRQDRSTPTTR</sequence>
<accession>A0A917P4X1</accession>
<reference evidence="2" key="2">
    <citation type="submission" date="2020-09" db="EMBL/GenBank/DDBJ databases">
        <authorList>
            <person name="Sun Q."/>
            <person name="Ohkuma M."/>
        </authorList>
    </citation>
    <scope>NUCLEOTIDE SEQUENCE</scope>
    <source>
        <strain evidence="2">JCM 3086</strain>
    </source>
</reference>
<evidence type="ECO:0000256" key="1">
    <source>
        <dbReference type="SAM" id="MobiDB-lite"/>
    </source>
</evidence>
<keyword evidence="3" id="KW-1185">Reference proteome</keyword>
<comment type="caution">
    <text evidence="2">The sequence shown here is derived from an EMBL/GenBank/DDBJ whole genome shotgun (WGS) entry which is preliminary data.</text>
</comment>
<name>A0A917P4X1_9ACTN</name>
<dbReference type="Proteomes" id="UP000657574">
    <property type="component" value="Unassembled WGS sequence"/>
</dbReference>
<protein>
    <submittedName>
        <fullName evidence="2">Uncharacterized protein</fullName>
    </submittedName>
</protein>